<dbReference type="Proteomes" id="UP000503251">
    <property type="component" value="Chromosome"/>
</dbReference>
<dbReference type="EMBL" id="QMIF01000017">
    <property type="protein sequence ID" value="TVM31245.1"/>
    <property type="molecule type" value="Genomic_DNA"/>
</dbReference>
<dbReference type="EMBL" id="CP039543">
    <property type="protein sequence ID" value="QJT11158.1"/>
    <property type="molecule type" value="Genomic_DNA"/>
</dbReference>
<feature type="region of interest" description="Disordered" evidence="1">
    <location>
        <begin position="1"/>
        <end position="63"/>
    </location>
</feature>
<dbReference type="OrthoDB" id="9896285at2"/>
<feature type="compositionally biased region" description="Basic and acidic residues" evidence="1">
    <location>
        <begin position="51"/>
        <end position="63"/>
    </location>
</feature>
<evidence type="ECO:0000259" key="2">
    <source>
        <dbReference type="Pfam" id="PF07238"/>
    </source>
</evidence>
<evidence type="ECO:0000313" key="6">
    <source>
        <dbReference type="Proteomes" id="UP000503251"/>
    </source>
</evidence>
<protein>
    <submittedName>
        <fullName evidence="3">PilZ domain-containing protein</fullName>
    </submittedName>
</protein>
<feature type="domain" description="PilZ" evidence="2">
    <location>
        <begin position="66"/>
        <end position="174"/>
    </location>
</feature>
<dbReference type="Proteomes" id="UP000434052">
    <property type="component" value="Unassembled WGS sequence"/>
</dbReference>
<sequence>MTRLHMPYRKTAPSGSAEPQEKSVHDEPEPSAAAHGMHHNGIARPTSDGAARPRDAQSSEHYAGRDRRLFPRYGLQRDAVAQFCNRNRSRSRYLSCSIHDLSFSGVQVLFSRELGAMLLEDDIDKDFEVLFSLPEKNRSVCLRCRLVRMRVRKDEVAVGATCEQSQLELQHTIRRTRVKHWCVQPGALSHKPS</sequence>
<proteinExistence type="predicted"/>
<dbReference type="Gene3D" id="2.40.10.220">
    <property type="entry name" value="predicted glycosyltransferase like domains"/>
    <property type="match status" value="1"/>
</dbReference>
<reference evidence="4 5" key="1">
    <citation type="submission" date="2018-06" db="EMBL/GenBank/DDBJ databases">
        <title>Complete genome of Desulfovibrio marinus P48SEP.</title>
        <authorList>
            <person name="Crispim J.S."/>
            <person name="Vidigal P.M.P."/>
            <person name="Silva L.C.F."/>
            <person name="Araujo L.C."/>
            <person name="Laguardia C.N."/>
            <person name="Dias R.S."/>
            <person name="Sousa M.P."/>
            <person name="Paula S.O."/>
            <person name="Silva C."/>
        </authorList>
    </citation>
    <scope>NUCLEOTIDE SEQUENCE [LARGE SCALE GENOMIC DNA]</scope>
    <source>
        <strain evidence="4 5">P48SEP</strain>
    </source>
</reference>
<dbReference type="GO" id="GO:0035438">
    <property type="term" value="F:cyclic-di-GMP binding"/>
    <property type="evidence" value="ECO:0007669"/>
    <property type="project" value="InterPro"/>
</dbReference>
<organism evidence="4 5">
    <name type="scientific">Oceanidesulfovibrio marinus</name>
    <dbReference type="NCBI Taxonomy" id="370038"/>
    <lineage>
        <taxon>Bacteria</taxon>
        <taxon>Pseudomonadati</taxon>
        <taxon>Thermodesulfobacteriota</taxon>
        <taxon>Desulfovibrionia</taxon>
        <taxon>Desulfovibrionales</taxon>
        <taxon>Desulfovibrionaceae</taxon>
        <taxon>Oceanidesulfovibrio</taxon>
    </lineage>
</organism>
<evidence type="ECO:0000313" key="3">
    <source>
        <dbReference type="EMBL" id="QJT11158.1"/>
    </source>
</evidence>
<evidence type="ECO:0000313" key="4">
    <source>
        <dbReference type="EMBL" id="TVM31245.1"/>
    </source>
</evidence>
<accession>A0A6P1ZBF3</accession>
<dbReference type="SUPFAM" id="SSF141371">
    <property type="entry name" value="PilZ domain-like"/>
    <property type="match status" value="1"/>
</dbReference>
<gene>
    <name evidence="4" type="ORF">DQK91_19235</name>
    <name evidence="3" type="ORF">E8L03_20580</name>
</gene>
<reference evidence="3 6" key="2">
    <citation type="submission" date="2019-04" db="EMBL/GenBank/DDBJ databases">
        <title>Isolation and culture of sulfate reducing bacteria from the cold seep of the South China Sea.</title>
        <authorList>
            <person name="Sun C."/>
            <person name="Liu R."/>
        </authorList>
    </citation>
    <scope>NUCLEOTIDE SEQUENCE [LARGE SCALE GENOMIC DNA]</scope>
    <source>
        <strain evidence="3 6">CS1</strain>
    </source>
</reference>
<dbReference type="Pfam" id="PF07238">
    <property type="entry name" value="PilZ"/>
    <property type="match status" value="1"/>
</dbReference>
<feature type="compositionally biased region" description="Basic and acidic residues" evidence="1">
    <location>
        <begin position="19"/>
        <end position="28"/>
    </location>
</feature>
<evidence type="ECO:0000313" key="5">
    <source>
        <dbReference type="Proteomes" id="UP000434052"/>
    </source>
</evidence>
<dbReference type="AlphaFoldDB" id="A0A6P1ZBF3"/>
<dbReference type="InterPro" id="IPR009875">
    <property type="entry name" value="PilZ_domain"/>
</dbReference>
<name>A0A6P1ZBF3_9BACT</name>
<keyword evidence="6" id="KW-1185">Reference proteome</keyword>
<evidence type="ECO:0000256" key="1">
    <source>
        <dbReference type="SAM" id="MobiDB-lite"/>
    </source>
</evidence>